<evidence type="ECO:0000256" key="19">
    <source>
        <dbReference type="RuleBase" id="RU000633"/>
    </source>
</evidence>
<dbReference type="Pfam" id="PF07965">
    <property type="entry name" value="Integrin_B_tail"/>
    <property type="match status" value="1"/>
</dbReference>
<dbReference type="SMART" id="SM01242">
    <property type="entry name" value="Integrin_B_tail"/>
    <property type="match status" value="1"/>
</dbReference>
<reference evidence="27" key="3">
    <citation type="submission" date="2015-02" db="EMBL/GenBank/DDBJ databases">
        <title>Genome sequencing for Strongylocentrotus purpuratus.</title>
        <authorList>
            <person name="Murali S."/>
            <person name="Liu Y."/>
            <person name="Vee V."/>
            <person name="English A."/>
            <person name="Wang M."/>
            <person name="Skinner E."/>
            <person name="Han Y."/>
            <person name="Muzny D.M."/>
            <person name="Worley K.C."/>
            <person name="Gibbs R.A."/>
        </authorList>
    </citation>
    <scope>NUCLEOTIDE SEQUENCE</scope>
</reference>
<evidence type="ECO:0000259" key="21">
    <source>
        <dbReference type="SMART" id="SM00187"/>
    </source>
</evidence>
<feature type="disulfide bond" evidence="18">
    <location>
        <begin position="209"/>
        <end position="214"/>
    </location>
</feature>
<feature type="disulfide bond" evidence="18">
    <location>
        <begin position="58"/>
        <end position="72"/>
    </location>
</feature>
<dbReference type="InterPro" id="IPR032695">
    <property type="entry name" value="Integrin_dom_sf"/>
</dbReference>
<dbReference type="EnsemblMetazoa" id="NM_214565">
    <property type="protein sequence ID" value="NP_999730"/>
    <property type="gene ID" value="LOC373364"/>
</dbReference>
<feature type="disulfide bond" evidence="18">
    <location>
        <begin position="541"/>
        <end position="576"/>
    </location>
</feature>
<keyword evidence="3" id="KW-1003">Cell membrane</keyword>
<feature type="disulfide bond" evidence="18">
    <location>
        <begin position="596"/>
        <end position="605"/>
    </location>
</feature>
<dbReference type="Gene3D" id="1.20.5.100">
    <property type="entry name" value="Cytochrome c1, transmembrane anchor, C-terminal"/>
    <property type="match status" value="1"/>
</dbReference>
<dbReference type="GO" id="GO:0098609">
    <property type="term" value="P:cell-cell adhesion"/>
    <property type="evidence" value="ECO:0000318"/>
    <property type="project" value="GO_Central"/>
</dbReference>
<dbReference type="KEGG" id="spu:373364"/>
<dbReference type="RefSeq" id="NP_999730.1">
    <property type="nucleotide sequence ID" value="NM_214565.1"/>
</dbReference>
<feature type="disulfide bond" evidence="18">
    <location>
        <begin position="586"/>
        <end position="622"/>
    </location>
</feature>
<feature type="disulfide bond" evidence="18">
    <location>
        <begin position="628"/>
        <end position="633"/>
    </location>
</feature>
<evidence type="ECO:0000256" key="10">
    <source>
        <dbReference type="ARBA" id="ARBA00022837"/>
    </source>
</evidence>
<dbReference type="Gene3D" id="2.10.25.10">
    <property type="entry name" value="Laminin"/>
    <property type="match status" value="3"/>
</dbReference>
<feature type="disulfide bond" evidence="18">
    <location>
        <begin position="630"/>
        <end position="677"/>
    </location>
</feature>
<feature type="disulfide bond" evidence="18">
    <location>
        <begin position="410"/>
        <end position="422"/>
    </location>
</feature>
<dbReference type="Pfam" id="PF00362">
    <property type="entry name" value="Integrin_beta"/>
    <property type="match status" value="1"/>
</dbReference>
<dbReference type="Proteomes" id="UP000007110">
    <property type="component" value="Unassembled WGS sequence"/>
</dbReference>
<dbReference type="SUPFAM" id="SSF69179">
    <property type="entry name" value="Integrin domains"/>
    <property type="match status" value="1"/>
</dbReference>
<evidence type="ECO:0000256" key="1">
    <source>
        <dbReference type="ARBA" id="ARBA00004251"/>
    </source>
</evidence>
<dbReference type="SUPFAM" id="SSF53300">
    <property type="entry name" value="vWA-like"/>
    <property type="match status" value="1"/>
</dbReference>
<evidence type="ECO:0000256" key="4">
    <source>
        <dbReference type="ARBA" id="ARBA00022536"/>
    </source>
</evidence>
<keyword evidence="7" id="KW-0479">Metal-binding</keyword>
<dbReference type="SUPFAM" id="SSF57196">
    <property type="entry name" value="EGF/Laminin"/>
    <property type="match status" value="1"/>
</dbReference>
<feature type="disulfide bond" evidence="18">
    <location>
        <begin position="472"/>
        <end position="476"/>
    </location>
</feature>
<evidence type="ECO:0000256" key="2">
    <source>
        <dbReference type="ARBA" id="ARBA00007449"/>
    </source>
</evidence>
<dbReference type="OMA" id="ANYHFAG"/>
<dbReference type="GO" id="GO:0009986">
    <property type="term" value="C:cell surface"/>
    <property type="evidence" value="ECO:0000318"/>
    <property type="project" value="GO_Central"/>
</dbReference>
<evidence type="ECO:0000313" key="25">
    <source>
        <dbReference type="EMBL" id="AAB39740.2"/>
    </source>
</evidence>
<dbReference type="Pfam" id="PF17205">
    <property type="entry name" value="PSI_integrin"/>
    <property type="match status" value="1"/>
</dbReference>
<comment type="similarity">
    <text evidence="2 19">Belongs to the integrin beta chain family.</text>
</comment>
<organism evidence="25">
    <name type="scientific">Strongylocentrotus purpuratus</name>
    <name type="common">Purple sea urchin</name>
    <dbReference type="NCBI Taxonomy" id="7668"/>
    <lineage>
        <taxon>Eukaryota</taxon>
        <taxon>Metazoa</taxon>
        <taxon>Echinodermata</taxon>
        <taxon>Eleutherozoa</taxon>
        <taxon>Echinozoa</taxon>
        <taxon>Echinoidea</taxon>
        <taxon>Euechinoidea</taxon>
        <taxon>Echinacea</taxon>
        <taxon>Camarodonta</taxon>
        <taxon>Echinidea</taxon>
        <taxon>Strongylocentrotidae</taxon>
        <taxon>Strongylocentrotus</taxon>
    </lineage>
</organism>
<dbReference type="EMBL" id="U77586">
    <property type="protein sequence ID" value="AAB39740.2"/>
    <property type="molecule type" value="mRNA"/>
</dbReference>
<dbReference type="HOGENOM" id="CLU_011772_0_0_1"/>
<dbReference type="GO" id="GO:0033627">
    <property type="term" value="P:cell adhesion mediated by integrin"/>
    <property type="evidence" value="ECO:0000318"/>
    <property type="project" value="GO_Central"/>
</dbReference>
<dbReference type="GeneID" id="373364"/>
<dbReference type="InterPro" id="IPR036465">
    <property type="entry name" value="vWFA_dom_sf"/>
</dbReference>
<evidence type="ECO:0000256" key="6">
    <source>
        <dbReference type="ARBA" id="ARBA00022692"/>
    </source>
</evidence>
<dbReference type="InterPro" id="IPR036349">
    <property type="entry name" value="Integrin_bsu_tail_dom_sf"/>
</dbReference>
<dbReference type="InterPro" id="IPR040622">
    <property type="entry name" value="EGF_integrin_1"/>
</dbReference>
<dbReference type="InterPro" id="IPR033760">
    <property type="entry name" value="Integrin_beta_N"/>
</dbReference>
<reference evidence="25" key="2">
    <citation type="submission" date="2000-05" db="EMBL/GenBank/DDBJ databases">
        <title>The alpha-B/beta-C integrin is expressed on the surface of the sea urchin egg and removed at fertilization.</title>
        <authorList>
            <person name="Murray G.A."/>
            <person name="Reed C."/>
            <person name="Marsden M."/>
            <person name="Rise M."/>
            <person name="Wang D."/>
            <person name="Burke R."/>
        </authorList>
    </citation>
    <scope>NUCLEOTIDE SEQUENCE</scope>
</reference>
<feature type="disulfide bond" evidence="18">
    <location>
        <begin position="261"/>
        <end position="302"/>
    </location>
</feature>
<feature type="transmembrane region" description="Helical" evidence="20">
    <location>
        <begin position="9"/>
        <end position="28"/>
    </location>
</feature>
<keyword evidence="5" id="KW-0597">Phosphoprotein</keyword>
<evidence type="ECO:0000256" key="9">
    <source>
        <dbReference type="ARBA" id="ARBA00022737"/>
    </source>
</evidence>
<evidence type="ECO:0000313" key="27">
    <source>
        <dbReference type="Proteomes" id="UP000007110"/>
    </source>
</evidence>
<feature type="disulfide bond" evidence="18">
    <location>
        <begin position="661"/>
        <end position="731"/>
    </location>
</feature>
<feature type="disulfide bond" evidence="18">
    <location>
        <begin position="635"/>
        <end position="645"/>
    </location>
</feature>
<evidence type="ECO:0000256" key="16">
    <source>
        <dbReference type="ARBA" id="ARBA00023157"/>
    </source>
</evidence>
<feature type="domain" description="PSI" evidence="22">
    <location>
        <begin position="38"/>
        <end position="84"/>
    </location>
</feature>
<dbReference type="OrthoDB" id="410592at2759"/>
<dbReference type="GO" id="GO:0046872">
    <property type="term" value="F:metal ion binding"/>
    <property type="evidence" value="ECO:0007669"/>
    <property type="project" value="UniProtKB-KW"/>
</dbReference>
<reference evidence="25" key="1">
    <citation type="journal article" date="1997" name="Dev. Biol.">
        <title>Cloning and characterization of novel beta integrin subunits from a sea urchin.</title>
        <authorList>
            <person name="Marsden M."/>
            <person name="Burke R.D."/>
        </authorList>
    </citation>
    <scope>NUCLEOTIDE SEQUENCE OF 156-248</scope>
</reference>
<dbReference type="Pfam" id="PF08725">
    <property type="entry name" value="Integrin_b_cyt"/>
    <property type="match status" value="1"/>
</dbReference>
<evidence type="ECO:0000256" key="8">
    <source>
        <dbReference type="ARBA" id="ARBA00022729"/>
    </source>
</evidence>
<keyword evidence="15 20" id="KW-0472">Membrane</keyword>
<dbReference type="Pfam" id="PF18372">
    <property type="entry name" value="I-EGF_1"/>
    <property type="match status" value="1"/>
</dbReference>
<dbReference type="SMART" id="SM00423">
    <property type="entry name" value="PSI"/>
    <property type="match status" value="1"/>
</dbReference>
<feature type="disulfide bond" evidence="18">
    <location>
        <begin position="48"/>
        <end position="83"/>
    </location>
</feature>
<evidence type="ECO:0000313" key="26">
    <source>
        <dbReference type="EnsemblMetazoa" id="NP_999730"/>
    </source>
</evidence>
<proteinExistence type="evidence at transcript level"/>
<dbReference type="GO" id="GO:0007229">
    <property type="term" value="P:integrin-mediated signaling pathway"/>
    <property type="evidence" value="ECO:0000318"/>
    <property type="project" value="GO_Central"/>
</dbReference>
<evidence type="ECO:0000256" key="20">
    <source>
        <dbReference type="SAM" id="Phobius"/>
    </source>
</evidence>
<keyword evidence="6 19" id="KW-0812">Transmembrane</keyword>
<feature type="disulfide bond" evidence="18">
    <location>
        <begin position="655"/>
        <end position="664"/>
    </location>
</feature>
<dbReference type="Gene3D" id="3.30.1680.10">
    <property type="entry name" value="ligand-binding face of the semaphorins, domain 2"/>
    <property type="match status" value="1"/>
</dbReference>
<evidence type="ECO:0000256" key="18">
    <source>
        <dbReference type="PIRSR" id="PIRSR002512-1"/>
    </source>
</evidence>
<comment type="subcellular location">
    <subcellularLocation>
        <location evidence="1 19">Cell membrane</location>
        <topology evidence="1 19">Single-pass type I membrane protein</topology>
    </subcellularLocation>
</comment>
<keyword evidence="16 18" id="KW-1015">Disulfide bond</keyword>
<dbReference type="SMART" id="SM00187">
    <property type="entry name" value="INB"/>
    <property type="match status" value="1"/>
</dbReference>
<name>P91808_STRPU</name>
<dbReference type="GO" id="GO:0007160">
    <property type="term" value="P:cell-matrix adhesion"/>
    <property type="evidence" value="ECO:0000318"/>
    <property type="project" value="GO_Central"/>
</dbReference>
<dbReference type="GO" id="GO:0005178">
    <property type="term" value="F:integrin binding"/>
    <property type="evidence" value="ECO:0000318"/>
    <property type="project" value="GO_Central"/>
</dbReference>
<feature type="disulfide bond" evidence="18">
    <location>
        <begin position="45"/>
        <end position="55"/>
    </location>
</feature>
<dbReference type="InParanoid" id="P91808"/>
<evidence type="ECO:0000259" key="23">
    <source>
        <dbReference type="SMART" id="SM01241"/>
    </source>
</evidence>
<dbReference type="PIRSF" id="PIRSF002512">
    <property type="entry name" value="Integrin_B"/>
    <property type="match status" value="1"/>
</dbReference>
<evidence type="ECO:0000256" key="14">
    <source>
        <dbReference type="ARBA" id="ARBA00023037"/>
    </source>
</evidence>
<dbReference type="FunFam" id="1.20.5.100:FF:000002">
    <property type="entry name" value="Integrin beta"/>
    <property type="match status" value="1"/>
</dbReference>
<dbReference type="InterPro" id="IPR057073">
    <property type="entry name" value="EGF_integrin_2"/>
</dbReference>
<feature type="domain" description="Integrin beta subunit VWA" evidence="21">
    <location>
        <begin position="44"/>
        <end position="474"/>
    </location>
</feature>
<keyword evidence="14 19" id="KW-0401">Integrin</keyword>
<feature type="transmembrane region" description="Helical" evidence="20">
    <location>
        <begin position="737"/>
        <end position="759"/>
    </location>
</feature>
<keyword evidence="8" id="KW-0732">Signal</keyword>
<dbReference type="SUPFAM" id="SSF103575">
    <property type="entry name" value="Plexin repeat"/>
    <property type="match status" value="1"/>
</dbReference>
<evidence type="ECO:0000256" key="17">
    <source>
        <dbReference type="ARBA" id="ARBA00023180"/>
    </source>
</evidence>
<dbReference type="InterPro" id="IPR012896">
    <property type="entry name" value="Integrin_bsu_tail"/>
</dbReference>
<evidence type="ECO:0000256" key="12">
    <source>
        <dbReference type="ARBA" id="ARBA00022889"/>
    </source>
</evidence>
<dbReference type="FunFam" id="2.10.25.10:FF:000036">
    <property type="entry name" value="Integrin beta"/>
    <property type="match status" value="1"/>
</dbReference>
<evidence type="ECO:0000256" key="15">
    <source>
        <dbReference type="ARBA" id="ARBA00023136"/>
    </source>
</evidence>
<dbReference type="PANTHER" id="PTHR10082:SF60">
    <property type="entry name" value="INTEGRIN BETA-PS"/>
    <property type="match status" value="1"/>
</dbReference>
<feature type="disulfide bond" evidence="18">
    <location>
        <begin position="496"/>
        <end position="533"/>
    </location>
</feature>
<dbReference type="SUPFAM" id="SSF69687">
    <property type="entry name" value="Integrin beta tail domain"/>
    <property type="match status" value="1"/>
</dbReference>
<dbReference type="InterPro" id="IPR016201">
    <property type="entry name" value="PSI"/>
</dbReference>
<keyword evidence="12 19" id="KW-0130">Cell adhesion</keyword>
<dbReference type="PROSITE" id="PS52047">
    <property type="entry name" value="I_EGF_2"/>
    <property type="match status" value="1"/>
</dbReference>
<keyword evidence="11" id="KW-0460">Magnesium</keyword>
<keyword evidence="27" id="KW-1185">Reference proteome</keyword>
<feature type="disulfide bond" evidence="18">
    <location>
        <begin position="539"/>
        <end position="544"/>
    </location>
</feature>
<dbReference type="InterPro" id="IPR014836">
    <property type="entry name" value="Integrin_bsu_cyt_dom"/>
</dbReference>
<feature type="disulfide bond" evidence="18">
    <location>
        <begin position="584"/>
        <end position="594"/>
    </location>
</feature>
<dbReference type="GO" id="GO:0008305">
    <property type="term" value="C:integrin complex"/>
    <property type="evidence" value="ECO:0000318"/>
    <property type="project" value="GO_Central"/>
</dbReference>
<evidence type="ECO:0000256" key="13">
    <source>
        <dbReference type="ARBA" id="ARBA00022989"/>
    </source>
</evidence>
<dbReference type="InterPro" id="IPR002369">
    <property type="entry name" value="Integrin_bsu_VWA"/>
</dbReference>
<accession>P91808</accession>
<keyword evidence="9" id="KW-0677">Repeat</keyword>
<feature type="disulfide bond" evidence="18">
    <location>
        <begin position="501"/>
        <end position="510"/>
    </location>
</feature>
<evidence type="ECO:0000259" key="24">
    <source>
        <dbReference type="SMART" id="SM01242"/>
    </source>
</evidence>
<dbReference type="Gene3D" id="3.40.50.410">
    <property type="entry name" value="von Willebrand factor, type A domain"/>
    <property type="match status" value="1"/>
</dbReference>
<keyword evidence="4" id="KW-0245">EGF-like domain</keyword>
<evidence type="ECO:0000256" key="7">
    <source>
        <dbReference type="ARBA" id="ARBA00022723"/>
    </source>
</evidence>
<feature type="disulfide bond" evidence="18">
    <location>
        <begin position="546"/>
        <end position="561"/>
    </location>
</feature>
<feature type="disulfide bond" evidence="18">
    <location>
        <begin position="607"/>
        <end position="614"/>
    </location>
</feature>
<sequence>MKLHRRPQLLFQWTISAVIFFLSLHVFLDAQSTGTNSACLQAKNCGDCIITDPSCAWCAQPDFQDAENFPRCDNPDTLRERGCQELHIENPQSTMNITGKTPLSKAGDPVENLVQVYPQVVDLTMRPGEKISIDLQIRQAEDFPVDLYYLMDLSDSMSDDLVQLRSLGGILAGEMKNITNNFRLGYGAFIDKTVMPYVDIYPAKLENPCLNKRCGPAFSFHILPLTLETDRFTEEISKVNSSGNLDSPEGGMDALMQATVCTDEIGWRERARHLLVYTTDASFHIAGDGKLGGIVKPNDGKCHMDSTGFEYTMANEMDYPSISKLSQKMETLSILPIFAIGKAEVDKQDPFVFYEDLPQYFHESKAARLSADSSNIVDLIKNIYLNITSEVTVETRLGADLFEVDYVAHCLDGSITKDKQTCMGLKLGDQISFDVGITMKNLSCTVQQWNAHDSVGRPVFTENLVLNVKALCECDCSSSEQEPNSTKCNFHGTFTCGACMCNEGRSGRTCECDTVEAEGLDPSCVQPNSTVECSSRGTCVCGECECDTRGDPNRIITGEYCQCDNYLCPRSGGEVCGGSDKGTCLCDEDVGNFCGCLEGYQGSACECPTSNDTCRAPNGEICNGVRTCDCGKCQCNDPKYSGATCQICPDCAGECDINQPCVQCRAFHTGAYNKSQCKNCPHPIYVVKELRREEGHQECRFTDDDECHVIFTYEILPNGTYYIEVQEDKICPGAPEMLWVILGIIIGVFLVGLALLLIWRLLTYIHDRREFQNFEKERANATWEGGENPIYKPSTSVFKNPTYNIK</sequence>
<keyword evidence="13 20" id="KW-1133">Transmembrane helix</keyword>
<feature type="disulfide bond" evidence="18">
    <location>
        <begin position="563"/>
        <end position="568"/>
    </location>
</feature>
<dbReference type="Gene3D" id="4.10.1240.30">
    <property type="match status" value="1"/>
</dbReference>
<feature type="domain" description="Integrin beta subunit tail" evidence="24">
    <location>
        <begin position="655"/>
        <end position="736"/>
    </location>
</feature>
<evidence type="ECO:0000256" key="11">
    <source>
        <dbReference type="ARBA" id="ARBA00022842"/>
    </source>
</evidence>
<reference evidence="26" key="4">
    <citation type="submission" date="2021-01" db="UniProtKB">
        <authorList>
            <consortium name="EnsemblMetazoa"/>
        </authorList>
    </citation>
    <scope>IDENTIFICATION</scope>
</reference>
<evidence type="ECO:0000256" key="3">
    <source>
        <dbReference type="ARBA" id="ARBA00022475"/>
    </source>
</evidence>
<dbReference type="Pfam" id="PF23105">
    <property type="entry name" value="EGF_integrin"/>
    <property type="match status" value="1"/>
</dbReference>
<keyword evidence="17" id="KW-0325">Glycoprotein</keyword>
<dbReference type="AlphaFoldDB" id="P91808"/>
<dbReference type="GO" id="GO:0005925">
    <property type="term" value="C:focal adhesion"/>
    <property type="evidence" value="ECO:0000318"/>
    <property type="project" value="GO_Central"/>
</dbReference>
<feature type="disulfide bond" evidence="18">
    <location>
        <begin position="512"/>
        <end position="524"/>
    </location>
</feature>
<feature type="domain" description="Integrin beta subunit cytoplasmic" evidence="23">
    <location>
        <begin position="760"/>
        <end position="806"/>
    </location>
</feature>
<dbReference type="FunFam" id="3.40.50.410:FF:000002">
    <property type="entry name" value="Integrin beta"/>
    <property type="match status" value="1"/>
</dbReference>
<evidence type="ECO:0000259" key="22">
    <source>
        <dbReference type="SMART" id="SM00423"/>
    </source>
</evidence>
<keyword evidence="10" id="KW-0106">Calcium</keyword>
<dbReference type="Gene3D" id="2.60.40.1510">
    <property type="entry name" value="ntegrin, alpha v. Chain A, domain 3"/>
    <property type="match status" value="1"/>
</dbReference>
<dbReference type="PANTHER" id="PTHR10082">
    <property type="entry name" value="INTEGRIN BETA SUBUNIT"/>
    <property type="match status" value="1"/>
</dbReference>
<dbReference type="FunCoup" id="P91808">
    <property type="interactions" value="179"/>
</dbReference>
<dbReference type="PRINTS" id="PR01186">
    <property type="entry name" value="INTEGRINB"/>
</dbReference>
<dbReference type="SMART" id="SM01241">
    <property type="entry name" value="Integrin_b_cyt"/>
    <property type="match status" value="1"/>
</dbReference>
<dbReference type="InterPro" id="IPR015812">
    <property type="entry name" value="Integrin_bsu"/>
</dbReference>
<evidence type="ECO:0000256" key="5">
    <source>
        <dbReference type="ARBA" id="ARBA00022553"/>
    </source>
</evidence>
<dbReference type="GO" id="GO:0016477">
    <property type="term" value="P:cell migration"/>
    <property type="evidence" value="ECO:0000318"/>
    <property type="project" value="GO_Central"/>
</dbReference>
<protein>
    <recommendedName>
        <fullName evidence="19">Integrin beta</fullName>
    </recommendedName>
</protein>